<evidence type="ECO:0000256" key="1">
    <source>
        <dbReference type="SAM" id="Phobius"/>
    </source>
</evidence>
<keyword evidence="3" id="KW-1185">Reference proteome</keyword>
<evidence type="ECO:0000313" key="2">
    <source>
        <dbReference type="EnsemblMetazoa" id="GPPI015333-PA"/>
    </source>
</evidence>
<organism evidence="2 3">
    <name type="scientific">Glossina palpalis gambiensis</name>
    <dbReference type="NCBI Taxonomy" id="67801"/>
    <lineage>
        <taxon>Eukaryota</taxon>
        <taxon>Metazoa</taxon>
        <taxon>Ecdysozoa</taxon>
        <taxon>Arthropoda</taxon>
        <taxon>Hexapoda</taxon>
        <taxon>Insecta</taxon>
        <taxon>Pterygota</taxon>
        <taxon>Neoptera</taxon>
        <taxon>Endopterygota</taxon>
        <taxon>Diptera</taxon>
        <taxon>Brachycera</taxon>
        <taxon>Muscomorpha</taxon>
        <taxon>Hippoboscoidea</taxon>
        <taxon>Glossinidae</taxon>
        <taxon>Glossina</taxon>
    </lineage>
</organism>
<keyword evidence="1" id="KW-0472">Membrane</keyword>
<sequence>MTVLCVAFTVVSVDLMIINFIFCGLLLCDFSHFNFQSSGEVKNQVQALHFLIAYCISVRHCACEFLTDILSPHVISLLNLLTKHPFIENKYSLIYVLTDICKGRIGVVTHADEALKMNSTQLQAF</sequence>
<feature type="transmembrane region" description="Helical" evidence="1">
    <location>
        <begin position="6"/>
        <end position="28"/>
    </location>
</feature>
<name>A0A1B0B136_9MUSC</name>
<reference evidence="3" key="1">
    <citation type="submission" date="2015-01" db="EMBL/GenBank/DDBJ databases">
        <authorList>
            <person name="Aksoy S."/>
            <person name="Warren W."/>
            <person name="Wilson R.K."/>
        </authorList>
    </citation>
    <scope>NUCLEOTIDE SEQUENCE [LARGE SCALE GENOMIC DNA]</scope>
    <source>
        <strain evidence="3">IAEA</strain>
    </source>
</reference>
<dbReference type="EMBL" id="JXJN01006965">
    <property type="status" value="NOT_ANNOTATED_CDS"/>
    <property type="molecule type" value="Genomic_DNA"/>
</dbReference>
<dbReference type="VEuPathDB" id="VectorBase:GPPI015333"/>
<keyword evidence="1" id="KW-0812">Transmembrane</keyword>
<dbReference type="EnsemblMetazoa" id="GPPI015333-RA">
    <property type="protein sequence ID" value="GPPI015333-PA"/>
    <property type="gene ID" value="GPPI015333"/>
</dbReference>
<accession>A0A1B0B136</accession>
<reference evidence="2" key="2">
    <citation type="submission" date="2020-05" db="UniProtKB">
        <authorList>
            <consortium name="EnsemblMetazoa"/>
        </authorList>
    </citation>
    <scope>IDENTIFICATION</scope>
    <source>
        <strain evidence="2">IAEA</strain>
    </source>
</reference>
<keyword evidence="1" id="KW-1133">Transmembrane helix</keyword>
<proteinExistence type="predicted"/>
<dbReference type="Proteomes" id="UP000092460">
    <property type="component" value="Unassembled WGS sequence"/>
</dbReference>
<evidence type="ECO:0000313" key="3">
    <source>
        <dbReference type="Proteomes" id="UP000092460"/>
    </source>
</evidence>
<dbReference type="AlphaFoldDB" id="A0A1B0B136"/>
<protein>
    <submittedName>
        <fullName evidence="2">Uncharacterized protein</fullName>
    </submittedName>
</protein>